<proteinExistence type="predicted"/>
<dbReference type="InterPro" id="IPR027417">
    <property type="entry name" value="P-loop_NTPase"/>
</dbReference>
<dbReference type="GO" id="GO:0005525">
    <property type="term" value="F:GTP binding"/>
    <property type="evidence" value="ECO:0007669"/>
    <property type="project" value="UniProtKB-KW"/>
</dbReference>
<keyword evidence="6" id="KW-1185">Reference proteome</keyword>
<evidence type="ECO:0000256" key="1">
    <source>
        <dbReference type="ARBA" id="ARBA00022741"/>
    </source>
</evidence>
<evidence type="ECO:0000256" key="2">
    <source>
        <dbReference type="ARBA" id="ARBA00023134"/>
    </source>
</evidence>
<comment type="caution">
    <text evidence="5">The sequence shown here is derived from an EMBL/GenBank/DDBJ whole genome shotgun (WGS) entry which is preliminary data.</text>
</comment>
<dbReference type="GO" id="GO:0003924">
    <property type="term" value="F:GTPase activity"/>
    <property type="evidence" value="ECO:0007669"/>
    <property type="project" value="TreeGrafter"/>
</dbReference>
<dbReference type="AlphaFoldDB" id="A0AAD5YC40"/>
<name>A0AAD5YC40_9APHY</name>
<dbReference type="GO" id="GO:0005524">
    <property type="term" value="F:ATP binding"/>
    <property type="evidence" value="ECO:0007669"/>
    <property type="project" value="InterPro"/>
</dbReference>
<dbReference type="GO" id="GO:0006457">
    <property type="term" value="P:protein folding"/>
    <property type="evidence" value="ECO:0007669"/>
    <property type="project" value="InterPro"/>
</dbReference>
<dbReference type="PROSITE" id="PS00296">
    <property type="entry name" value="CHAPERONINS_CPN60"/>
    <property type="match status" value="1"/>
</dbReference>
<keyword evidence="2" id="KW-0342">GTP-binding</keyword>
<dbReference type="Gene3D" id="1.10.1580.10">
    <property type="match status" value="1"/>
</dbReference>
<evidence type="ECO:0000256" key="3">
    <source>
        <dbReference type="SAM" id="MobiDB-lite"/>
    </source>
</evidence>
<feature type="region of interest" description="Disordered" evidence="3">
    <location>
        <begin position="1"/>
        <end position="20"/>
    </location>
</feature>
<protein>
    <recommendedName>
        <fullName evidence="4">G domain-containing protein</fullName>
    </recommendedName>
</protein>
<dbReference type="InterPro" id="IPR023179">
    <property type="entry name" value="GTP-bd_ortho_bundle_sf"/>
</dbReference>
<dbReference type="Pfam" id="PF01926">
    <property type="entry name" value="MMR_HSR1"/>
    <property type="match status" value="1"/>
</dbReference>
<reference evidence="5" key="1">
    <citation type="submission" date="2022-07" db="EMBL/GenBank/DDBJ databases">
        <title>Genome Sequence of Physisporinus lineatus.</title>
        <authorList>
            <person name="Buettner E."/>
        </authorList>
    </citation>
    <scope>NUCLEOTIDE SEQUENCE</scope>
    <source>
        <strain evidence="5">VT162</strain>
    </source>
</reference>
<dbReference type="InterPro" id="IPR006073">
    <property type="entry name" value="GTP-bd"/>
</dbReference>
<dbReference type="Gene3D" id="3.40.50.300">
    <property type="entry name" value="P-loop containing nucleotide triphosphate hydrolases"/>
    <property type="match status" value="1"/>
</dbReference>
<feature type="region of interest" description="Disordered" evidence="3">
    <location>
        <begin position="362"/>
        <end position="387"/>
    </location>
</feature>
<organism evidence="5 6">
    <name type="scientific">Meripilus lineatus</name>
    <dbReference type="NCBI Taxonomy" id="2056292"/>
    <lineage>
        <taxon>Eukaryota</taxon>
        <taxon>Fungi</taxon>
        <taxon>Dikarya</taxon>
        <taxon>Basidiomycota</taxon>
        <taxon>Agaricomycotina</taxon>
        <taxon>Agaricomycetes</taxon>
        <taxon>Polyporales</taxon>
        <taxon>Meripilaceae</taxon>
        <taxon>Meripilus</taxon>
    </lineage>
</organism>
<sequence length="404" mass="44720">MLGNVDALGEGDSGNLRTSQMETRTDLMVSPRSANELKFHRGSPTNGAVMRQQPFRKAMDRKYPDQTVFFASWNRPKDVKALSDLLIGQSTYSFGFAPLFNLSRSLWEPRCGAYLTDIAKRNTHAPELNVLVVGMPNVGKSTLLNALRNTGISGPTPKALRTSAQPGLTRALSTRLKLSVDPLVYAYDSPGVMLPFLGNGDRGAERGVKLALIAGIKEGLYDVESLASYLLYRLNVLDPVSPAYLETLPTNTPPVVEVHDFLDLLAKRLGMVKRGGVTDHTRAATWFIKWWRDQGGHVAAKTPLVPLLPENPTFDVPTSHRRGWGFDFEWSVDQQDLKDNKYDEQMIQSRMEECIDAFEAAAQEEEAEGGGVSSTQQKKKERDQLLAKRAARSKARLAAKRGGF</sequence>
<evidence type="ECO:0000313" key="5">
    <source>
        <dbReference type="EMBL" id="KAJ3480482.1"/>
    </source>
</evidence>
<keyword evidence="1" id="KW-0547">Nucleotide-binding</keyword>
<dbReference type="GO" id="GO:0032543">
    <property type="term" value="P:mitochondrial translation"/>
    <property type="evidence" value="ECO:0007669"/>
    <property type="project" value="TreeGrafter"/>
</dbReference>
<evidence type="ECO:0000259" key="4">
    <source>
        <dbReference type="Pfam" id="PF01926"/>
    </source>
</evidence>
<dbReference type="PANTHER" id="PTHR45782">
    <property type="entry name" value="MITOCHONDRIAL RIBOSOME-ASSOCIATED GTPASE 1"/>
    <property type="match status" value="1"/>
</dbReference>
<gene>
    <name evidence="5" type="ORF">NLI96_g8325</name>
</gene>
<dbReference type="InterPro" id="IPR018370">
    <property type="entry name" value="Chaperonin_Cpn60_CS"/>
</dbReference>
<dbReference type="Proteomes" id="UP001212997">
    <property type="component" value="Unassembled WGS sequence"/>
</dbReference>
<dbReference type="PANTHER" id="PTHR45782:SF4">
    <property type="entry name" value="MITOCHONDRIAL RIBOSOME-ASSOCIATED GTPASE 1"/>
    <property type="match status" value="1"/>
</dbReference>
<dbReference type="GO" id="GO:0005739">
    <property type="term" value="C:mitochondrion"/>
    <property type="evidence" value="ECO:0007669"/>
    <property type="project" value="TreeGrafter"/>
</dbReference>
<dbReference type="SUPFAM" id="SSF52540">
    <property type="entry name" value="P-loop containing nucleoside triphosphate hydrolases"/>
    <property type="match status" value="1"/>
</dbReference>
<accession>A0AAD5YC40</accession>
<feature type="domain" description="G" evidence="4">
    <location>
        <begin position="130"/>
        <end position="197"/>
    </location>
</feature>
<dbReference type="EMBL" id="JANAWD010000372">
    <property type="protein sequence ID" value="KAJ3480482.1"/>
    <property type="molecule type" value="Genomic_DNA"/>
</dbReference>
<evidence type="ECO:0000313" key="6">
    <source>
        <dbReference type="Proteomes" id="UP001212997"/>
    </source>
</evidence>